<reference evidence="2 3" key="1">
    <citation type="journal article" date="2017" name="Genome Biol.">
        <title>New reference genome sequences of hot pepper reveal the massive evolution of plant disease-resistance genes by retroduplication.</title>
        <authorList>
            <person name="Kim S."/>
            <person name="Park J."/>
            <person name="Yeom S.I."/>
            <person name="Kim Y.M."/>
            <person name="Seo E."/>
            <person name="Kim K.T."/>
            <person name="Kim M.S."/>
            <person name="Lee J.M."/>
            <person name="Cheong K."/>
            <person name="Shin H.S."/>
            <person name="Kim S.B."/>
            <person name="Han K."/>
            <person name="Lee J."/>
            <person name="Park M."/>
            <person name="Lee H.A."/>
            <person name="Lee H.Y."/>
            <person name="Lee Y."/>
            <person name="Oh S."/>
            <person name="Lee J.H."/>
            <person name="Choi E."/>
            <person name="Choi E."/>
            <person name="Lee S.E."/>
            <person name="Jeon J."/>
            <person name="Kim H."/>
            <person name="Choi G."/>
            <person name="Song H."/>
            <person name="Lee J."/>
            <person name="Lee S.C."/>
            <person name="Kwon J.K."/>
            <person name="Lee H.Y."/>
            <person name="Koo N."/>
            <person name="Hong Y."/>
            <person name="Kim R.W."/>
            <person name="Kang W.H."/>
            <person name="Huh J.H."/>
            <person name="Kang B.C."/>
            <person name="Yang T.J."/>
            <person name="Lee Y.H."/>
            <person name="Bennetzen J.L."/>
            <person name="Choi D."/>
        </authorList>
    </citation>
    <scope>NUCLEOTIDE SEQUENCE [LARGE SCALE GENOMIC DNA]</scope>
    <source>
        <strain evidence="3">cv. PBC81</strain>
    </source>
</reference>
<dbReference type="AlphaFoldDB" id="A0A2G2X0D1"/>
<evidence type="ECO:0000313" key="2">
    <source>
        <dbReference type="EMBL" id="PHT50954.1"/>
    </source>
</evidence>
<gene>
    <name evidence="2" type="ORF">CQW23_10701</name>
</gene>
<comment type="caution">
    <text evidence="2">The sequence shown here is derived from an EMBL/GenBank/DDBJ whole genome shotgun (WGS) entry which is preliminary data.</text>
</comment>
<proteinExistence type="predicted"/>
<keyword evidence="1" id="KW-1133">Transmembrane helix</keyword>
<dbReference type="Proteomes" id="UP000224567">
    <property type="component" value="Unassembled WGS sequence"/>
</dbReference>
<dbReference type="OrthoDB" id="1325436at2759"/>
<protein>
    <submittedName>
        <fullName evidence="2">Uncharacterized protein</fullName>
    </submittedName>
</protein>
<keyword evidence="1" id="KW-0472">Membrane</keyword>
<keyword evidence="1" id="KW-0812">Transmembrane</keyword>
<accession>A0A2G2X0D1</accession>
<organism evidence="2 3">
    <name type="scientific">Capsicum baccatum</name>
    <name type="common">Peruvian pepper</name>
    <dbReference type="NCBI Taxonomy" id="33114"/>
    <lineage>
        <taxon>Eukaryota</taxon>
        <taxon>Viridiplantae</taxon>
        <taxon>Streptophyta</taxon>
        <taxon>Embryophyta</taxon>
        <taxon>Tracheophyta</taxon>
        <taxon>Spermatophyta</taxon>
        <taxon>Magnoliopsida</taxon>
        <taxon>eudicotyledons</taxon>
        <taxon>Gunneridae</taxon>
        <taxon>Pentapetalae</taxon>
        <taxon>asterids</taxon>
        <taxon>lamiids</taxon>
        <taxon>Solanales</taxon>
        <taxon>Solanaceae</taxon>
        <taxon>Solanoideae</taxon>
        <taxon>Capsiceae</taxon>
        <taxon>Capsicum</taxon>
    </lineage>
</organism>
<reference evidence="3" key="2">
    <citation type="journal article" date="2017" name="J. Anim. Genet.">
        <title>Multiple reference genome sequences of hot pepper reveal the massive evolution of plant disease resistance genes by retroduplication.</title>
        <authorList>
            <person name="Kim S."/>
            <person name="Park J."/>
            <person name="Yeom S.-I."/>
            <person name="Kim Y.-M."/>
            <person name="Seo E."/>
            <person name="Kim K.-T."/>
            <person name="Kim M.-S."/>
            <person name="Lee J.M."/>
            <person name="Cheong K."/>
            <person name="Shin H.-S."/>
            <person name="Kim S.-B."/>
            <person name="Han K."/>
            <person name="Lee J."/>
            <person name="Park M."/>
            <person name="Lee H.-A."/>
            <person name="Lee H.-Y."/>
            <person name="Lee Y."/>
            <person name="Oh S."/>
            <person name="Lee J.H."/>
            <person name="Choi E."/>
            <person name="Choi E."/>
            <person name="Lee S.E."/>
            <person name="Jeon J."/>
            <person name="Kim H."/>
            <person name="Choi G."/>
            <person name="Song H."/>
            <person name="Lee J."/>
            <person name="Lee S.-C."/>
            <person name="Kwon J.-K."/>
            <person name="Lee H.-Y."/>
            <person name="Koo N."/>
            <person name="Hong Y."/>
            <person name="Kim R.W."/>
            <person name="Kang W.-H."/>
            <person name="Huh J.H."/>
            <person name="Kang B.-C."/>
            <person name="Yang T.-J."/>
            <person name="Lee Y.-H."/>
            <person name="Bennetzen J.L."/>
            <person name="Choi D."/>
        </authorList>
    </citation>
    <scope>NUCLEOTIDE SEQUENCE [LARGE SCALE GENOMIC DNA]</scope>
    <source>
        <strain evidence="3">cv. PBC81</strain>
    </source>
</reference>
<sequence length="110" mass="12464">MDLQFCRSKSYLLSRRAKRIAVDGRDCVDFSYPASPVGIEVIPNKDDEEFELRKSTEKEVMVALTNEIVTIIGICGMVGVGKIMLHDLMMMVDVRMCWWLSDSTVMAVAR</sequence>
<keyword evidence="3" id="KW-1185">Reference proteome</keyword>
<feature type="transmembrane region" description="Helical" evidence="1">
    <location>
        <begin position="68"/>
        <end position="85"/>
    </location>
</feature>
<evidence type="ECO:0000256" key="1">
    <source>
        <dbReference type="SAM" id="Phobius"/>
    </source>
</evidence>
<name>A0A2G2X0D1_CAPBA</name>
<evidence type="ECO:0000313" key="3">
    <source>
        <dbReference type="Proteomes" id="UP000224567"/>
    </source>
</evidence>
<dbReference type="EMBL" id="MLFT02000004">
    <property type="protein sequence ID" value="PHT50954.1"/>
    <property type="molecule type" value="Genomic_DNA"/>
</dbReference>